<comment type="caution">
    <text evidence="9">The sequence shown here is derived from an EMBL/GenBank/DDBJ whole genome shotgun (WGS) entry which is preliminary data.</text>
</comment>
<evidence type="ECO:0000256" key="7">
    <source>
        <dbReference type="ARBA" id="ARBA00022833"/>
    </source>
</evidence>
<dbReference type="GO" id="GO:0006508">
    <property type="term" value="P:proteolysis"/>
    <property type="evidence" value="ECO:0007669"/>
    <property type="project" value="UniProtKB-KW"/>
</dbReference>
<dbReference type="InterPro" id="IPR001948">
    <property type="entry name" value="Peptidase_M18"/>
</dbReference>
<protein>
    <submittedName>
        <fullName evidence="9">Putative M18 family aminopeptidase 2</fullName>
        <ecNumber evidence="9">3.4.11.-</ecNumber>
    </submittedName>
</protein>
<evidence type="ECO:0000256" key="6">
    <source>
        <dbReference type="ARBA" id="ARBA00022801"/>
    </source>
</evidence>
<gene>
    <name evidence="9" type="primary">apeB_3</name>
    <name evidence="9" type="ORF">SDC9_51504</name>
</gene>
<dbReference type="EMBL" id="VSSQ01001111">
    <property type="protein sequence ID" value="MPM05216.1"/>
    <property type="molecule type" value="Genomic_DNA"/>
</dbReference>
<dbReference type="Gene3D" id="2.30.250.10">
    <property type="entry name" value="Aminopeptidase i, Domain 2"/>
    <property type="match status" value="1"/>
</dbReference>
<dbReference type="EC" id="3.4.11.-" evidence="9"/>
<dbReference type="InterPro" id="IPR023358">
    <property type="entry name" value="Peptidase_M18_dom2"/>
</dbReference>
<dbReference type="GO" id="GO:0005737">
    <property type="term" value="C:cytoplasm"/>
    <property type="evidence" value="ECO:0007669"/>
    <property type="project" value="UniProtKB-ARBA"/>
</dbReference>
<evidence type="ECO:0000256" key="4">
    <source>
        <dbReference type="ARBA" id="ARBA00022670"/>
    </source>
</evidence>
<dbReference type="PANTHER" id="PTHR28570:SF3">
    <property type="entry name" value="ASPARTYL AMINOPEPTIDASE"/>
    <property type="match status" value="1"/>
</dbReference>
<accession>A0A644WMS6</accession>
<dbReference type="NCBIfam" id="NF002759">
    <property type="entry name" value="PRK02813.1"/>
    <property type="match status" value="1"/>
</dbReference>
<evidence type="ECO:0000256" key="2">
    <source>
        <dbReference type="ARBA" id="ARBA00008290"/>
    </source>
</evidence>
<reference evidence="9" key="1">
    <citation type="submission" date="2019-08" db="EMBL/GenBank/DDBJ databases">
        <authorList>
            <person name="Kucharzyk K."/>
            <person name="Murdoch R.W."/>
            <person name="Higgins S."/>
            <person name="Loffler F."/>
        </authorList>
    </citation>
    <scope>NUCLEOTIDE SEQUENCE</scope>
</reference>
<keyword evidence="7" id="KW-0862">Zinc</keyword>
<dbReference type="CDD" id="cd05658">
    <property type="entry name" value="M18_DAP"/>
    <property type="match status" value="1"/>
</dbReference>
<dbReference type="GO" id="GO:0008270">
    <property type="term" value="F:zinc ion binding"/>
    <property type="evidence" value="ECO:0007669"/>
    <property type="project" value="InterPro"/>
</dbReference>
<evidence type="ECO:0000256" key="8">
    <source>
        <dbReference type="ARBA" id="ARBA00023049"/>
    </source>
</evidence>
<keyword evidence="5" id="KW-0479">Metal-binding</keyword>
<dbReference type="GO" id="GO:0004177">
    <property type="term" value="F:aminopeptidase activity"/>
    <property type="evidence" value="ECO:0007669"/>
    <property type="project" value="UniProtKB-KW"/>
</dbReference>
<evidence type="ECO:0000313" key="9">
    <source>
        <dbReference type="EMBL" id="MPM05216.1"/>
    </source>
</evidence>
<dbReference type="GO" id="GO:0008237">
    <property type="term" value="F:metallopeptidase activity"/>
    <property type="evidence" value="ECO:0007669"/>
    <property type="project" value="UniProtKB-KW"/>
</dbReference>
<keyword evidence="3 9" id="KW-0031">Aminopeptidase</keyword>
<dbReference type="SUPFAM" id="SSF53187">
    <property type="entry name" value="Zn-dependent exopeptidases"/>
    <property type="match status" value="1"/>
</dbReference>
<sequence length="439" mass="48820">MYIKASKDLIEFIKKSPSVFHAVDALKTELKSEGFEELAEGKKWNIQKGSKYFVTRNHSSIIAFKVGEYLDDYSFNIVASHCDSPSFKIKDNYKIEASKKYVQLNTEKYGGMIYSTWLDRPLSVAGRIIAKNGENFETVLVNIDKNLVLIPNVAIHMNKEINSGMKYNEQVDLLPLYGICAEGKDSFMDLVSSYAGVQKDNIISTDLFLYNRTEPTVWGENDEFMSSPKLDNLQCAYATLQGFLRGSNTKSVNVYCCFDNEEVGSGTKQGAASTFLEDVLKRINDNLGKSSEEYLCALASSFLISADNAHAVHPNHPELSDPTNRVYMNEGIVIKHNANQKYTTDAVSSALFKEFCKRADVPYQNYTNRSDVAGGSTLGNIASSKVSINMVDIGLAQLSMHSSYETAGIKDTLYLIKASEEFFNSHITEKSSGVLSVTK</sequence>
<dbReference type="SUPFAM" id="SSF101821">
    <property type="entry name" value="Aminopeptidase/glucanase lid domain"/>
    <property type="match status" value="1"/>
</dbReference>
<name>A0A644WMS6_9ZZZZ</name>
<comment type="similarity">
    <text evidence="2">Belongs to the peptidase M18 family.</text>
</comment>
<keyword evidence="8" id="KW-0482">Metalloprotease</keyword>
<dbReference type="AlphaFoldDB" id="A0A644WMS6"/>
<evidence type="ECO:0000256" key="3">
    <source>
        <dbReference type="ARBA" id="ARBA00022438"/>
    </source>
</evidence>
<comment type="cofactor">
    <cofactor evidence="1">
        <name>Zn(2+)</name>
        <dbReference type="ChEBI" id="CHEBI:29105"/>
    </cofactor>
</comment>
<proteinExistence type="inferred from homology"/>
<evidence type="ECO:0000256" key="1">
    <source>
        <dbReference type="ARBA" id="ARBA00001947"/>
    </source>
</evidence>
<dbReference type="Pfam" id="PF02127">
    <property type="entry name" value="Peptidase_M18"/>
    <property type="match status" value="1"/>
</dbReference>
<keyword evidence="4" id="KW-0645">Protease</keyword>
<dbReference type="PRINTS" id="PR00932">
    <property type="entry name" value="AMINO1PTASE"/>
</dbReference>
<evidence type="ECO:0000256" key="5">
    <source>
        <dbReference type="ARBA" id="ARBA00022723"/>
    </source>
</evidence>
<dbReference type="PANTHER" id="PTHR28570">
    <property type="entry name" value="ASPARTYL AMINOPEPTIDASE"/>
    <property type="match status" value="1"/>
</dbReference>
<organism evidence="9">
    <name type="scientific">bioreactor metagenome</name>
    <dbReference type="NCBI Taxonomy" id="1076179"/>
    <lineage>
        <taxon>unclassified sequences</taxon>
        <taxon>metagenomes</taxon>
        <taxon>ecological metagenomes</taxon>
    </lineage>
</organism>
<dbReference type="Gene3D" id="3.40.630.10">
    <property type="entry name" value="Zn peptidases"/>
    <property type="match status" value="1"/>
</dbReference>
<keyword evidence="6 9" id="KW-0378">Hydrolase</keyword>